<dbReference type="Proteomes" id="UP001151071">
    <property type="component" value="Unassembled WGS sequence"/>
</dbReference>
<organism evidence="3 4">
    <name type="scientific">Brevibacillus thermoruber</name>
    <dbReference type="NCBI Taxonomy" id="33942"/>
    <lineage>
        <taxon>Bacteria</taxon>
        <taxon>Bacillati</taxon>
        <taxon>Bacillota</taxon>
        <taxon>Bacilli</taxon>
        <taxon>Bacillales</taxon>
        <taxon>Paenibacillaceae</taxon>
        <taxon>Brevibacillus</taxon>
    </lineage>
</organism>
<evidence type="ECO:0000259" key="2">
    <source>
        <dbReference type="PROSITE" id="PS50995"/>
    </source>
</evidence>
<dbReference type="InterPro" id="IPR036388">
    <property type="entry name" value="WH-like_DNA-bd_sf"/>
</dbReference>
<protein>
    <submittedName>
        <fullName evidence="3">MarR family transcriptional regulator</fullName>
    </submittedName>
</protein>
<dbReference type="PRINTS" id="PR00598">
    <property type="entry name" value="HTHMARR"/>
</dbReference>
<dbReference type="Gene3D" id="1.10.10.10">
    <property type="entry name" value="Winged helix-like DNA-binding domain superfamily/Winged helix DNA-binding domain"/>
    <property type="match status" value="1"/>
</dbReference>
<dbReference type="GO" id="GO:0003700">
    <property type="term" value="F:DNA-binding transcription factor activity"/>
    <property type="evidence" value="ECO:0007669"/>
    <property type="project" value="InterPro"/>
</dbReference>
<dbReference type="InterPro" id="IPR036390">
    <property type="entry name" value="WH_DNA-bd_sf"/>
</dbReference>
<dbReference type="PANTHER" id="PTHR33164:SF43">
    <property type="entry name" value="HTH-TYPE TRANSCRIPTIONAL REPRESSOR YETL"/>
    <property type="match status" value="1"/>
</dbReference>
<dbReference type="InterPro" id="IPR039422">
    <property type="entry name" value="MarR/SlyA-like"/>
</dbReference>
<keyword evidence="4" id="KW-1185">Reference proteome</keyword>
<name>A0A9X3TPT2_9BACL</name>
<sequence>MTDVFRDSLGHNLYRIGQLVREETAKALQPFRLTPEQWQLLVVLAQHDGMTPSELGERTLRDKTTVSRILPGLVKKGWLMTEPNPKDARSYLVRVTQKQKPLVRKSMEAVRDHFAQHVFTAMTDGEQEVLLGLLLKLRTHLGD</sequence>
<proteinExistence type="predicted"/>
<reference evidence="3" key="1">
    <citation type="submission" date="2022-12" db="EMBL/GenBank/DDBJ databases">
        <title>Draft genome sequence of the thermophilic strain Brevibacillus thermoruber HT42, isolated from Los Humeros, Puebla, Mexico, with biotechnological potential.</title>
        <authorList>
            <person name="Lara Sanchez J."/>
            <person name="Solis Palacios R."/>
            <person name="Bustos Baena A.S."/>
            <person name="Ruz Baez A.E."/>
            <person name="Espinosa Luna G."/>
            <person name="Oliart Ros R.M."/>
        </authorList>
    </citation>
    <scope>NUCLEOTIDE SEQUENCE</scope>
    <source>
        <strain evidence="3">HT42</strain>
    </source>
</reference>
<feature type="domain" description="HTH marR-type" evidence="2">
    <location>
        <begin position="6"/>
        <end position="139"/>
    </location>
</feature>
<evidence type="ECO:0000313" key="3">
    <source>
        <dbReference type="EMBL" id="MDA5107783.1"/>
    </source>
</evidence>
<dbReference type="AlphaFoldDB" id="A0A9X3TPT2"/>
<dbReference type="GO" id="GO:0006950">
    <property type="term" value="P:response to stress"/>
    <property type="evidence" value="ECO:0007669"/>
    <property type="project" value="TreeGrafter"/>
</dbReference>
<gene>
    <name evidence="3" type="ORF">O3V59_05385</name>
</gene>
<dbReference type="PANTHER" id="PTHR33164">
    <property type="entry name" value="TRANSCRIPTIONAL REGULATOR, MARR FAMILY"/>
    <property type="match status" value="1"/>
</dbReference>
<accession>A0A9X3TPT2</accession>
<dbReference type="PROSITE" id="PS50995">
    <property type="entry name" value="HTH_MARR_2"/>
    <property type="match status" value="1"/>
</dbReference>
<dbReference type="EMBL" id="JAPYYP010000004">
    <property type="protein sequence ID" value="MDA5107783.1"/>
    <property type="molecule type" value="Genomic_DNA"/>
</dbReference>
<evidence type="ECO:0000313" key="4">
    <source>
        <dbReference type="Proteomes" id="UP001151071"/>
    </source>
</evidence>
<comment type="caution">
    <text evidence="3">The sequence shown here is derived from an EMBL/GenBank/DDBJ whole genome shotgun (WGS) entry which is preliminary data.</text>
</comment>
<dbReference type="SUPFAM" id="SSF46785">
    <property type="entry name" value="Winged helix' DNA-binding domain"/>
    <property type="match status" value="1"/>
</dbReference>
<dbReference type="RefSeq" id="WP_143863316.1">
    <property type="nucleotide sequence ID" value="NZ_JAPYYP010000004.1"/>
</dbReference>
<dbReference type="Pfam" id="PF12802">
    <property type="entry name" value="MarR_2"/>
    <property type="match status" value="1"/>
</dbReference>
<dbReference type="InterPro" id="IPR000835">
    <property type="entry name" value="HTH_MarR-typ"/>
</dbReference>
<dbReference type="GO" id="GO:0003677">
    <property type="term" value="F:DNA binding"/>
    <property type="evidence" value="ECO:0007669"/>
    <property type="project" value="UniProtKB-KW"/>
</dbReference>
<evidence type="ECO:0000256" key="1">
    <source>
        <dbReference type="ARBA" id="ARBA00023125"/>
    </source>
</evidence>
<keyword evidence="1" id="KW-0238">DNA-binding</keyword>
<dbReference type="SMART" id="SM00347">
    <property type="entry name" value="HTH_MARR"/>
    <property type="match status" value="1"/>
</dbReference>